<protein>
    <submittedName>
        <fullName evidence="2">Uncharacterized protein</fullName>
    </submittedName>
</protein>
<reference evidence="2 3" key="1">
    <citation type="journal article" date="2024" name="Ann. Entomol. Soc. Am.">
        <title>Genomic analyses of the southern and eastern yellowjacket wasps (Hymenoptera: Vespidae) reveal evolutionary signatures of social life.</title>
        <authorList>
            <person name="Catto M.A."/>
            <person name="Caine P.B."/>
            <person name="Orr S.E."/>
            <person name="Hunt B.G."/>
            <person name="Goodisman M.A.D."/>
        </authorList>
    </citation>
    <scope>NUCLEOTIDE SEQUENCE [LARGE SCALE GENOMIC DNA]</scope>
    <source>
        <strain evidence="2">232</strain>
        <tissue evidence="2">Head and thorax</tissue>
    </source>
</reference>
<evidence type="ECO:0000256" key="1">
    <source>
        <dbReference type="SAM" id="MobiDB-lite"/>
    </source>
</evidence>
<organism evidence="2 3">
    <name type="scientific">Vespula maculifrons</name>
    <name type="common">Eastern yellow jacket</name>
    <name type="synonym">Wasp</name>
    <dbReference type="NCBI Taxonomy" id="7453"/>
    <lineage>
        <taxon>Eukaryota</taxon>
        <taxon>Metazoa</taxon>
        <taxon>Ecdysozoa</taxon>
        <taxon>Arthropoda</taxon>
        <taxon>Hexapoda</taxon>
        <taxon>Insecta</taxon>
        <taxon>Pterygota</taxon>
        <taxon>Neoptera</taxon>
        <taxon>Endopterygota</taxon>
        <taxon>Hymenoptera</taxon>
        <taxon>Apocrita</taxon>
        <taxon>Aculeata</taxon>
        <taxon>Vespoidea</taxon>
        <taxon>Vespidae</taxon>
        <taxon>Vespinae</taxon>
        <taxon>Vespula</taxon>
    </lineage>
</organism>
<dbReference type="EMBL" id="JAYRBN010000069">
    <property type="protein sequence ID" value="KAL2734949.1"/>
    <property type="molecule type" value="Genomic_DNA"/>
</dbReference>
<feature type="region of interest" description="Disordered" evidence="1">
    <location>
        <begin position="49"/>
        <end position="69"/>
    </location>
</feature>
<keyword evidence="3" id="KW-1185">Reference proteome</keyword>
<proteinExistence type="predicted"/>
<sequence length="69" mass="8444">MSFRFGRYRPIKKLETNETLLTKNATVHTVSFRYLETRPVVSIFQRLKRSPRKEVKEDEKKKMKKREEE</sequence>
<dbReference type="AlphaFoldDB" id="A0ABD2BQ91"/>
<evidence type="ECO:0000313" key="3">
    <source>
        <dbReference type="Proteomes" id="UP001607303"/>
    </source>
</evidence>
<gene>
    <name evidence="2" type="ORF">V1477_013475</name>
</gene>
<feature type="compositionally biased region" description="Basic and acidic residues" evidence="1">
    <location>
        <begin position="52"/>
        <end position="69"/>
    </location>
</feature>
<dbReference type="Proteomes" id="UP001607303">
    <property type="component" value="Unassembled WGS sequence"/>
</dbReference>
<evidence type="ECO:0000313" key="2">
    <source>
        <dbReference type="EMBL" id="KAL2734949.1"/>
    </source>
</evidence>
<accession>A0ABD2BQ91</accession>
<name>A0ABD2BQ91_VESMC</name>
<comment type="caution">
    <text evidence="2">The sequence shown here is derived from an EMBL/GenBank/DDBJ whole genome shotgun (WGS) entry which is preliminary data.</text>
</comment>